<evidence type="ECO:0000256" key="1">
    <source>
        <dbReference type="ARBA" id="ARBA00023015"/>
    </source>
</evidence>
<evidence type="ECO:0000313" key="6">
    <source>
        <dbReference type="Proteomes" id="UP001609376"/>
    </source>
</evidence>
<dbReference type="RefSeq" id="WP_395134698.1">
    <property type="nucleotide sequence ID" value="NZ_JBIMPR010000011.1"/>
</dbReference>
<dbReference type="InterPro" id="IPR008920">
    <property type="entry name" value="TF_FadR/GntR_C"/>
</dbReference>
<dbReference type="Pfam" id="PF00392">
    <property type="entry name" value="GntR"/>
    <property type="match status" value="1"/>
</dbReference>
<feature type="domain" description="HTH gntR-type" evidence="4">
    <location>
        <begin position="15"/>
        <end position="82"/>
    </location>
</feature>
<dbReference type="Pfam" id="PF07729">
    <property type="entry name" value="FCD"/>
    <property type="match status" value="1"/>
</dbReference>
<dbReference type="PANTHER" id="PTHR43537:SF50">
    <property type="entry name" value="TRANSCRIPTIONAL REGULATORY PROTEIN"/>
    <property type="match status" value="1"/>
</dbReference>
<reference evidence="5 6" key="1">
    <citation type="submission" date="2024-10" db="EMBL/GenBank/DDBJ databases">
        <title>Paracoccus drimophilus sp. nov., a novel bacterium from corn roots in Hunan.</title>
        <authorList>
            <person name="Li X."/>
        </authorList>
    </citation>
    <scope>NUCLEOTIDE SEQUENCE [LARGE SCALE GENOMIC DNA]</scope>
    <source>
        <strain evidence="5 6">NGMCC 1.201697</strain>
    </source>
</reference>
<dbReference type="InterPro" id="IPR036388">
    <property type="entry name" value="WH-like_DNA-bd_sf"/>
</dbReference>
<dbReference type="InterPro" id="IPR036390">
    <property type="entry name" value="WH_DNA-bd_sf"/>
</dbReference>
<evidence type="ECO:0000313" key="5">
    <source>
        <dbReference type="EMBL" id="MFH5775483.1"/>
    </source>
</evidence>
<evidence type="ECO:0000259" key="4">
    <source>
        <dbReference type="PROSITE" id="PS50949"/>
    </source>
</evidence>
<dbReference type="EMBL" id="JBIMPR010000011">
    <property type="protein sequence ID" value="MFH5775483.1"/>
    <property type="molecule type" value="Genomic_DNA"/>
</dbReference>
<dbReference type="Gene3D" id="1.10.10.10">
    <property type="entry name" value="Winged helix-like DNA-binding domain superfamily/Winged helix DNA-binding domain"/>
    <property type="match status" value="1"/>
</dbReference>
<dbReference type="CDD" id="cd07377">
    <property type="entry name" value="WHTH_GntR"/>
    <property type="match status" value="1"/>
</dbReference>
<dbReference type="SUPFAM" id="SSF48008">
    <property type="entry name" value="GntR ligand-binding domain-like"/>
    <property type="match status" value="1"/>
</dbReference>
<gene>
    <name evidence="5" type="ORF">ACHFJ0_14625</name>
</gene>
<dbReference type="PANTHER" id="PTHR43537">
    <property type="entry name" value="TRANSCRIPTIONAL REGULATOR, GNTR FAMILY"/>
    <property type="match status" value="1"/>
</dbReference>
<keyword evidence="6" id="KW-1185">Reference proteome</keyword>
<organism evidence="5 6">
    <name type="scientific">Paracoccus broussonetiae subsp. drimophilus</name>
    <dbReference type="NCBI Taxonomy" id="3373869"/>
    <lineage>
        <taxon>Bacteria</taxon>
        <taxon>Pseudomonadati</taxon>
        <taxon>Pseudomonadota</taxon>
        <taxon>Alphaproteobacteria</taxon>
        <taxon>Rhodobacterales</taxon>
        <taxon>Paracoccaceae</taxon>
        <taxon>Paracoccus</taxon>
        <taxon>Paracoccus broussonetiae</taxon>
    </lineage>
</organism>
<keyword evidence="1" id="KW-0805">Transcription regulation</keyword>
<dbReference type="SMART" id="SM00895">
    <property type="entry name" value="FCD"/>
    <property type="match status" value="1"/>
</dbReference>
<dbReference type="PRINTS" id="PR00035">
    <property type="entry name" value="HTHGNTR"/>
</dbReference>
<accession>A0ABW7LP46</accession>
<keyword evidence="3" id="KW-0804">Transcription</keyword>
<dbReference type="SUPFAM" id="SSF46785">
    <property type="entry name" value="Winged helix' DNA-binding domain"/>
    <property type="match status" value="1"/>
</dbReference>
<proteinExistence type="predicted"/>
<protein>
    <submittedName>
        <fullName evidence="5">GntR family transcriptional regulator</fullName>
    </submittedName>
</protein>
<sequence>MTVTARKSSQPSAKQLLSQQIADRIRQAIVDADFEFGESLSEEILAQAFDVSRTPVREALNLLQVEGLVIIVPKSGTFVYSPSEEGISDLVTFRGVLETSALRLLPRDALPGLSARLQAACARMERAMAEGDMRDYGRADTDFHLEIVQTAGNRHLVEAYRMILGRVASLRTHLALKAEGEPRRSFRDHRELALGILDAEGPRRDELAGLLEGHIHRTRENYLNAFRQTHLSPGRRMRSRLKLDR</sequence>
<dbReference type="InterPro" id="IPR000524">
    <property type="entry name" value="Tscrpt_reg_HTH_GntR"/>
</dbReference>
<evidence type="ECO:0000256" key="2">
    <source>
        <dbReference type="ARBA" id="ARBA00023125"/>
    </source>
</evidence>
<evidence type="ECO:0000256" key="3">
    <source>
        <dbReference type="ARBA" id="ARBA00023163"/>
    </source>
</evidence>
<dbReference type="InterPro" id="IPR011711">
    <property type="entry name" value="GntR_C"/>
</dbReference>
<dbReference type="PROSITE" id="PS50949">
    <property type="entry name" value="HTH_GNTR"/>
    <property type="match status" value="1"/>
</dbReference>
<name>A0ABW7LP46_9RHOB</name>
<dbReference type="SMART" id="SM00345">
    <property type="entry name" value="HTH_GNTR"/>
    <property type="match status" value="1"/>
</dbReference>
<keyword evidence="2" id="KW-0238">DNA-binding</keyword>
<comment type="caution">
    <text evidence="5">The sequence shown here is derived from an EMBL/GenBank/DDBJ whole genome shotgun (WGS) entry which is preliminary data.</text>
</comment>
<dbReference type="Proteomes" id="UP001609376">
    <property type="component" value="Unassembled WGS sequence"/>
</dbReference>
<dbReference type="Gene3D" id="1.20.120.530">
    <property type="entry name" value="GntR ligand-binding domain-like"/>
    <property type="match status" value="1"/>
</dbReference>